<keyword evidence="1" id="KW-0645">Protease</keyword>
<dbReference type="Proteomes" id="UP000239724">
    <property type="component" value="Unassembled WGS sequence"/>
</dbReference>
<dbReference type="OrthoDB" id="9758917at2"/>
<gene>
    <name evidence="4" type="ORF">CCS01_13580</name>
</gene>
<sequence length="312" mass="32034">MPLDSFNQDLDPYSAQVAHAFDSAGPAVVHVMAFAKDGRPAGQGSGVIFTPDGYVLTNSHVVARAHRLRASLTDGQSFEASLAGDDPDTDIAVLRLSGAGLPHAELGVSASLRVGQLVVAIGNPLGFTCTVTAGIVSALGRSLRTGSGRLLDSVIQTDAPLNPGNSGGPLVSGAGRVVGINTAMIAPAQGICFAIGIDTAIWVATRLMRDGRVRRSRLGLAAQTVPISLRVRRFHGLQQAAGVMVSELAADGPGRLAGLQAGDVLLSFDGVTLTGVDDLHRVLTAERAGVPAPLVLLRRAEVLTLPVTPAEA</sequence>
<dbReference type="Gene3D" id="2.40.10.120">
    <property type="match status" value="1"/>
</dbReference>
<dbReference type="PANTHER" id="PTHR43343">
    <property type="entry name" value="PEPTIDASE S12"/>
    <property type="match status" value="1"/>
</dbReference>
<dbReference type="SUPFAM" id="SSF50156">
    <property type="entry name" value="PDZ domain-like"/>
    <property type="match status" value="1"/>
</dbReference>
<accession>A0A2S6NGE0</accession>
<dbReference type="InterPro" id="IPR051201">
    <property type="entry name" value="Chloro_Bact_Ser_Proteases"/>
</dbReference>
<dbReference type="InterPro" id="IPR001478">
    <property type="entry name" value="PDZ"/>
</dbReference>
<dbReference type="SMART" id="SM00228">
    <property type="entry name" value="PDZ"/>
    <property type="match status" value="1"/>
</dbReference>
<dbReference type="InterPro" id="IPR009003">
    <property type="entry name" value="Peptidase_S1_PA"/>
</dbReference>
<dbReference type="Pfam" id="PF17820">
    <property type="entry name" value="PDZ_6"/>
    <property type="match status" value="1"/>
</dbReference>
<evidence type="ECO:0000256" key="1">
    <source>
        <dbReference type="ARBA" id="ARBA00022670"/>
    </source>
</evidence>
<dbReference type="PRINTS" id="PR00834">
    <property type="entry name" value="PROTEASES2C"/>
</dbReference>
<name>A0A2S6NGE0_RHOGL</name>
<evidence type="ECO:0000313" key="5">
    <source>
        <dbReference type="Proteomes" id="UP000239724"/>
    </source>
</evidence>
<organism evidence="4 5">
    <name type="scientific">Rhodopila globiformis</name>
    <name type="common">Rhodopseudomonas globiformis</name>
    <dbReference type="NCBI Taxonomy" id="1071"/>
    <lineage>
        <taxon>Bacteria</taxon>
        <taxon>Pseudomonadati</taxon>
        <taxon>Pseudomonadota</taxon>
        <taxon>Alphaproteobacteria</taxon>
        <taxon>Acetobacterales</taxon>
        <taxon>Acetobacteraceae</taxon>
        <taxon>Rhodopila</taxon>
    </lineage>
</organism>
<keyword evidence="2" id="KW-0378">Hydrolase</keyword>
<keyword evidence="5" id="KW-1185">Reference proteome</keyword>
<protein>
    <recommendedName>
        <fullName evidence="3">PDZ domain-containing protein</fullName>
    </recommendedName>
</protein>
<dbReference type="InterPro" id="IPR001940">
    <property type="entry name" value="Peptidase_S1C"/>
</dbReference>
<dbReference type="InterPro" id="IPR036034">
    <property type="entry name" value="PDZ_sf"/>
</dbReference>
<dbReference type="InterPro" id="IPR041489">
    <property type="entry name" value="PDZ_6"/>
</dbReference>
<proteinExistence type="predicted"/>
<dbReference type="RefSeq" id="WP_104519384.1">
    <property type="nucleotide sequence ID" value="NZ_NHRY01000139.1"/>
</dbReference>
<comment type="caution">
    <text evidence="4">The sequence shown here is derived from an EMBL/GenBank/DDBJ whole genome shotgun (WGS) entry which is preliminary data.</text>
</comment>
<evidence type="ECO:0000313" key="4">
    <source>
        <dbReference type="EMBL" id="PPQ33698.1"/>
    </source>
</evidence>
<dbReference type="EMBL" id="NHRY01000139">
    <property type="protein sequence ID" value="PPQ33698.1"/>
    <property type="molecule type" value="Genomic_DNA"/>
</dbReference>
<feature type="domain" description="PDZ" evidence="3">
    <location>
        <begin position="224"/>
        <end position="300"/>
    </location>
</feature>
<reference evidence="4 5" key="1">
    <citation type="journal article" date="2018" name="Arch. Microbiol.">
        <title>New insights into the metabolic potential of the phototrophic purple bacterium Rhodopila globiformis DSM 161(T) from its draft genome sequence and evidence for a vanadium-dependent nitrogenase.</title>
        <authorList>
            <person name="Imhoff J.F."/>
            <person name="Rahn T."/>
            <person name="Kunzel S."/>
            <person name="Neulinger S.C."/>
        </authorList>
    </citation>
    <scope>NUCLEOTIDE SEQUENCE [LARGE SCALE GENOMIC DNA]</scope>
    <source>
        <strain evidence="4 5">DSM 161</strain>
    </source>
</reference>
<dbReference type="Pfam" id="PF13365">
    <property type="entry name" value="Trypsin_2"/>
    <property type="match status" value="1"/>
</dbReference>
<dbReference type="GO" id="GO:0006508">
    <property type="term" value="P:proteolysis"/>
    <property type="evidence" value="ECO:0007669"/>
    <property type="project" value="UniProtKB-KW"/>
</dbReference>
<evidence type="ECO:0000256" key="2">
    <source>
        <dbReference type="ARBA" id="ARBA00022801"/>
    </source>
</evidence>
<dbReference type="GO" id="GO:0004252">
    <property type="term" value="F:serine-type endopeptidase activity"/>
    <property type="evidence" value="ECO:0007669"/>
    <property type="project" value="InterPro"/>
</dbReference>
<evidence type="ECO:0000259" key="3">
    <source>
        <dbReference type="PROSITE" id="PS50106"/>
    </source>
</evidence>
<dbReference type="PROSITE" id="PS50106">
    <property type="entry name" value="PDZ"/>
    <property type="match status" value="1"/>
</dbReference>
<dbReference type="SUPFAM" id="SSF50494">
    <property type="entry name" value="Trypsin-like serine proteases"/>
    <property type="match status" value="1"/>
</dbReference>
<dbReference type="PANTHER" id="PTHR43343:SF3">
    <property type="entry name" value="PROTEASE DO-LIKE 8, CHLOROPLASTIC"/>
    <property type="match status" value="1"/>
</dbReference>
<dbReference type="Gene3D" id="2.30.42.10">
    <property type="match status" value="1"/>
</dbReference>
<dbReference type="AlphaFoldDB" id="A0A2S6NGE0"/>